<dbReference type="AlphaFoldDB" id="A0A1E5GJD2"/>
<dbReference type="RefSeq" id="WP_069663885.1">
    <property type="nucleotide sequence ID" value="NZ_JBHUJJ010000001.1"/>
</dbReference>
<keyword evidence="2" id="KW-1185">Reference proteome</keyword>
<proteinExistence type="predicted"/>
<name>A0A1E5GJD2_9ENTE</name>
<dbReference type="EMBL" id="MIJY01000025">
    <property type="protein sequence ID" value="OEG12802.1"/>
    <property type="molecule type" value="Genomic_DNA"/>
</dbReference>
<dbReference type="Proteomes" id="UP000095094">
    <property type="component" value="Unassembled WGS sequence"/>
</dbReference>
<comment type="caution">
    <text evidence="1">The sequence shown here is derived from an EMBL/GenBank/DDBJ whole genome shotgun (WGS) entry which is preliminary data.</text>
</comment>
<organism evidence="1 2">
    <name type="scientific">Enterococcus termitis</name>
    <dbReference type="NCBI Taxonomy" id="332950"/>
    <lineage>
        <taxon>Bacteria</taxon>
        <taxon>Bacillati</taxon>
        <taxon>Bacillota</taxon>
        <taxon>Bacilli</taxon>
        <taxon>Lactobacillales</taxon>
        <taxon>Enterococcaceae</taxon>
        <taxon>Enterococcus</taxon>
    </lineage>
</organism>
<evidence type="ECO:0000313" key="2">
    <source>
        <dbReference type="Proteomes" id="UP000095094"/>
    </source>
</evidence>
<sequence>MDNLSEKKYLYEQMQSIIDERRVLTKIYTELQERLAILDEIPIDQQTQSTMLKKEAEYQRYMLSKKENLNGRVPYSIISLKIASLLKDAGRPLSNKEIYELIMSKDQLSLTYKNLTMNILPRMNKDSVVNVEKAYRGFWQYRRK</sequence>
<gene>
    <name evidence="1" type="ORF">BCR25_19365</name>
</gene>
<dbReference type="OrthoDB" id="2195277at2"/>
<evidence type="ECO:0000313" key="1">
    <source>
        <dbReference type="EMBL" id="OEG12802.1"/>
    </source>
</evidence>
<reference evidence="2" key="1">
    <citation type="submission" date="2016-09" db="EMBL/GenBank/DDBJ databases">
        <authorList>
            <person name="Gulvik C.A."/>
        </authorList>
    </citation>
    <scope>NUCLEOTIDE SEQUENCE [LARGE SCALE GENOMIC DNA]</scope>
    <source>
        <strain evidence="2">LMG 8895</strain>
    </source>
</reference>
<accession>A0A1E5GJD2</accession>
<protein>
    <submittedName>
        <fullName evidence="1">Uncharacterized protein</fullName>
    </submittedName>
</protein>